<keyword evidence="2" id="KW-1185">Reference proteome</keyword>
<protein>
    <submittedName>
        <fullName evidence="1">Uncharacterized protein</fullName>
    </submittedName>
</protein>
<organism evidence="1 2">
    <name type="scientific">Russula earlei</name>
    <dbReference type="NCBI Taxonomy" id="71964"/>
    <lineage>
        <taxon>Eukaryota</taxon>
        <taxon>Fungi</taxon>
        <taxon>Dikarya</taxon>
        <taxon>Basidiomycota</taxon>
        <taxon>Agaricomycotina</taxon>
        <taxon>Agaricomycetes</taxon>
        <taxon>Russulales</taxon>
        <taxon>Russulaceae</taxon>
        <taxon>Russula</taxon>
    </lineage>
</organism>
<reference evidence="1" key="1">
    <citation type="submission" date="2021-03" db="EMBL/GenBank/DDBJ databases">
        <title>Evolutionary priming and transition to the ectomycorrhizal habit in an iconic lineage of mushroom-forming fungi: is preadaptation a requirement?</title>
        <authorList>
            <consortium name="DOE Joint Genome Institute"/>
            <person name="Looney B.P."/>
            <person name="Miyauchi S."/>
            <person name="Morin E."/>
            <person name="Drula E."/>
            <person name="Courty P.E."/>
            <person name="Chicoki N."/>
            <person name="Fauchery L."/>
            <person name="Kohler A."/>
            <person name="Kuo A."/>
            <person name="LaButti K."/>
            <person name="Pangilinan J."/>
            <person name="Lipzen A."/>
            <person name="Riley R."/>
            <person name="Andreopoulos W."/>
            <person name="He G."/>
            <person name="Johnson J."/>
            <person name="Barry K.W."/>
            <person name="Grigoriev I.V."/>
            <person name="Nagy L."/>
            <person name="Hibbett D."/>
            <person name="Henrissat B."/>
            <person name="Matheny P.B."/>
            <person name="Labbe J."/>
            <person name="Martin A.F."/>
        </authorList>
    </citation>
    <scope>NUCLEOTIDE SEQUENCE</scope>
    <source>
        <strain evidence="1">BPL698</strain>
    </source>
</reference>
<dbReference type="EMBL" id="JAGFNK010000179">
    <property type="protein sequence ID" value="KAI9461171.1"/>
    <property type="molecule type" value="Genomic_DNA"/>
</dbReference>
<evidence type="ECO:0000313" key="1">
    <source>
        <dbReference type="EMBL" id="KAI9461171.1"/>
    </source>
</evidence>
<sequence length="187" mass="20147">TGCENAASALALCTLLRAGRPSLQTVVVKGDIIITAATKNKIMTRSKTRVASPQFTRVPFPVEVLKLLLRELPTNGEVATLAAPTAPIDVESDDGDSDRSDEEKVKDDRVAFLSDVIGTGGVSFDEGDVLANDDEDFQKDPVSQIDLRVSSFIRESAGRDADRFGALVGQLSAEDMIVLERALQEQR</sequence>
<evidence type="ECO:0000313" key="2">
    <source>
        <dbReference type="Proteomes" id="UP001207468"/>
    </source>
</evidence>
<feature type="non-terminal residue" evidence="1">
    <location>
        <position position="1"/>
    </location>
</feature>
<accession>A0ACC0U3Y1</accession>
<name>A0ACC0U3Y1_9AGAM</name>
<dbReference type="Proteomes" id="UP001207468">
    <property type="component" value="Unassembled WGS sequence"/>
</dbReference>
<gene>
    <name evidence="1" type="ORF">F5148DRAFT_1215526</name>
</gene>
<comment type="caution">
    <text evidence="1">The sequence shown here is derived from an EMBL/GenBank/DDBJ whole genome shotgun (WGS) entry which is preliminary data.</text>
</comment>
<proteinExistence type="predicted"/>